<protein>
    <submittedName>
        <fullName evidence="1">Uncharacterized protein</fullName>
    </submittedName>
</protein>
<evidence type="ECO:0000313" key="2">
    <source>
        <dbReference type="Proteomes" id="UP000299102"/>
    </source>
</evidence>
<dbReference type="Proteomes" id="UP000299102">
    <property type="component" value="Unassembled WGS sequence"/>
</dbReference>
<reference evidence="1 2" key="1">
    <citation type="journal article" date="2019" name="Commun. Biol.">
        <title>The bagworm genome reveals a unique fibroin gene that provides high tensile strength.</title>
        <authorList>
            <person name="Kono N."/>
            <person name="Nakamura H."/>
            <person name="Ohtoshi R."/>
            <person name="Tomita M."/>
            <person name="Numata K."/>
            <person name="Arakawa K."/>
        </authorList>
    </citation>
    <scope>NUCLEOTIDE SEQUENCE [LARGE SCALE GENOMIC DNA]</scope>
</reference>
<name>A0A4C1ZX20_EUMVA</name>
<dbReference type="EMBL" id="BGZK01002254">
    <property type="protein sequence ID" value="GBP92258.1"/>
    <property type="molecule type" value="Genomic_DNA"/>
</dbReference>
<dbReference type="AlphaFoldDB" id="A0A4C1ZX20"/>
<gene>
    <name evidence="1" type="ORF">EVAR_68219_1</name>
</gene>
<keyword evidence="2" id="KW-1185">Reference proteome</keyword>
<proteinExistence type="predicted"/>
<sequence>MITPANALCHEDDYVALYGCVGPLSLFYSNASVDAVEEILLVPRSRSHARLRRNATMSHAFSATLKRYLEGVLRRYIWHKLIRGELCHAWHRYVAWRFRWAIWRKVKKDLMYICREYCQRILCLVLALAKLSSQEENEEKIVLVTPVLGANRNAKVAETAKDFPLLMLLSKKNTAELENVGEMVNSKPIYVQIVLKDFLEPLVVKVANEDFFPKLLLAR</sequence>
<evidence type="ECO:0000313" key="1">
    <source>
        <dbReference type="EMBL" id="GBP92258.1"/>
    </source>
</evidence>
<dbReference type="OrthoDB" id="7441288at2759"/>
<comment type="caution">
    <text evidence="1">The sequence shown here is derived from an EMBL/GenBank/DDBJ whole genome shotgun (WGS) entry which is preliminary data.</text>
</comment>
<accession>A0A4C1ZX20</accession>
<organism evidence="1 2">
    <name type="scientific">Eumeta variegata</name>
    <name type="common">Bagworm moth</name>
    <name type="synonym">Eumeta japonica</name>
    <dbReference type="NCBI Taxonomy" id="151549"/>
    <lineage>
        <taxon>Eukaryota</taxon>
        <taxon>Metazoa</taxon>
        <taxon>Ecdysozoa</taxon>
        <taxon>Arthropoda</taxon>
        <taxon>Hexapoda</taxon>
        <taxon>Insecta</taxon>
        <taxon>Pterygota</taxon>
        <taxon>Neoptera</taxon>
        <taxon>Endopterygota</taxon>
        <taxon>Lepidoptera</taxon>
        <taxon>Glossata</taxon>
        <taxon>Ditrysia</taxon>
        <taxon>Tineoidea</taxon>
        <taxon>Psychidae</taxon>
        <taxon>Oiketicinae</taxon>
        <taxon>Eumeta</taxon>
    </lineage>
</organism>